<reference evidence="2 3" key="1">
    <citation type="submission" date="2016-12" db="EMBL/GenBank/DDBJ databases">
        <title>The genomes of Aspergillus section Nigri reveals drivers in fungal speciation.</title>
        <authorList>
            <consortium name="DOE Joint Genome Institute"/>
            <person name="Vesth T.C."/>
            <person name="Nybo J."/>
            <person name="Theobald S."/>
            <person name="Brandl J."/>
            <person name="Frisvad J.C."/>
            <person name="Nielsen K.F."/>
            <person name="Lyhne E.K."/>
            <person name="Kogle M.E."/>
            <person name="Kuo A."/>
            <person name="Riley R."/>
            <person name="Clum A."/>
            <person name="Nolan M."/>
            <person name="Lipzen A."/>
            <person name="Salamov A."/>
            <person name="Henrissat B."/>
            <person name="Wiebenga A."/>
            <person name="De Vries R.P."/>
            <person name="Grigoriev I.V."/>
            <person name="Mortensen U.H."/>
            <person name="Andersen M.R."/>
            <person name="Baker S.E."/>
        </authorList>
    </citation>
    <scope>NUCLEOTIDE SEQUENCE [LARGE SCALE GENOMIC DNA]</scope>
    <source>
        <strain evidence="2 3">CBS 121591</strain>
    </source>
</reference>
<accession>A0A319C8W4</accession>
<dbReference type="AlphaFoldDB" id="A0A319C8W4"/>
<name>A0A319C8W4_9EURO</name>
<evidence type="ECO:0000256" key="1">
    <source>
        <dbReference type="SAM" id="MobiDB-lite"/>
    </source>
</evidence>
<dbReference type="RefSeq" id="XP_025490790.1">
    <property type="nucleotide sequence ID" value="XM_025640017.1"/>
</dbReference>
<sequence length="247" mass="27842">MNGGMEQEQLQMDPDVYPPFNDPFWSYDYIAESEQDAKYAVVHSSSDYTNELIGHSEMDYNSMTEQMPLSAIASIIEEYSQEELQGVGYWEPSNDFGSCPALPVISETEHQTTLPSYIQATHLKTAGVEFQRQSMPHPPDHSTHTTTNDVRNMRGSSSESVSGYPSIARRIEGEIQSLLVSMRTLQERTDNTSKKVERLLGMVEKIQECEDLAAKKVGDLAKRTERPAPFRARKLVTRRTSPVTKST</sequence>
<dbReference type="GeneID" id="37142759"/>
<feature type="region of interest" description="Disordered" evidence="1">
    <location>
        <begin position="134"/>
        <end position="163"/>
    </location>
</feature>
<dbReference type="OrthoDB" id="10288842at2759"/>
<gene>
    <name evidence="2" type="ORF">BO82DRAFT_417233</name>
</gene>
<feature type="region of interest" description="Disordered" evidence="1">
    <location>
        <begin position="224"/>
        <end position="247"/>
    </location>
</feature>
<proteinExistence type="predicted"/>
<evidence type="ECO:0000313" key="2">
    <source>
        <dbReference type="EMBL" id="PYH80590.1"/>
    </source>
</evidence>
<feature type="compositionally biased region" description="Polar residues" evidence="1">
    <location>
        <begin position="238"/>
        <end position="247"/>
    </location>
</feature>
<dbReference type="Proteomes" id="UP000248340">
    <property type="component" value="Unassembled WGS sequence"/>
</dbReference>
<organism evidence="2 3">
    <name type="scientific">Aspergillus uvarum CBS 121591</name>
    <dbReference type="NCBI Taxonomy" id="1448315"/>
    <lineage>
        <taxon>Eukaryota</taxon>
        <taxon>Fungi</taxon>
        <taxon>Dikarya</taxon>
        <taxon>Ascomycota</taxon>
        <taxon>Pezizomycotina</taxon>
        <taxon>Eurotiomycetes</taxon>
        <taxon>Eurotiomycetidae</taxon>
        <taxon>Eurotiales</taxon>
        <taxon>Aspergillaceae</taxon>
        <taxon>Aspergillus</taxon>
        <taxon>Aspergillus subgen. Circumdati</taxon>
    </lineage>
</organism>
<evidence type="ECO:0000313" key="3">
    <source>
        <dbReference type="Proteomes" id="UP000248340"/>
    </source>
</evidence>
<keyword evidence="3" id="KW-1185">Reference proteome</keyword>
<protein>
    <submittedName>
        <fullName evidence="2">Uncharacterized protein</fullName>
    </submittedName>
</protein>
<dbReference type="VEuPathDB" id="FungiDB:BO82DRAFT_417233"/>
<dbReference type="EMBL" id="KZ821708">
    <property type="protein sequence ID" value="PYH80590.1"/>
    <property type="molecule type" value="Genomic_DNA"/>
</dbReference>